<dbReference type="GO" id="GO:0051701">
    <property type="term" value="P:biological process involved in interaction with host"/>
    <property type="evidence" value="ECO:0007669"/>
    <property type="project" value="TreeGrafter"/>
</dbReference>
<proteinExistence type="predicted"/>
<reference evidence="1" key="2">
    <citation type="submission" date="2020-02" db="EMBL/GenBank/DDBJ databases">
        <authorList>
            <person name="Matsumoto Y."/>
            <person name="Motooka D."/>
            <person name="Nakamura S."/>
        </authorList>
    </citation>
    <scope>NUCLEOTIDE SEQUENCE</scope>
    <source>
        <strain evidence="1">JCM 13671</strain>
    </source>
</reference>
<keyword evidence="2" id="KW-1185">Reference proteome</keyword>
<dbReference type="PANTHER" id="PTHR33371">
    <property type="entry name" value="INTERMEMBRANE PHOSPHOLIPID TRANSPORT SYSTEM BINDING PROTEIN MLAD-RELATED"/>
    <property type="match status" value="1"/>
</dbReference>
<evidence type="ECO:0000313" key="2">
    <source>
        <dbReference type="Proteomes" id="UP000466931"/>
    </source>
</evidence>
<dbReference type="OrthoDB" id="3460188at2"/>
<dbReference type="GO" id="GO:0005576">
    <property type="term" value="C:extracellular region"/>
    <property type="evidence" value="ECO:0007669"/>
    <property type="project" value="TreeGrafter"/>
</dbReference>
<dbReference type="Pfam" id="PF02470">
    <property type="entry name" value="MlaD"/>
    <property type="match status" value="1"/>
</dbReference>
<dbReference type="InterPro" id="IPR052336">
    <property type="entry name" value="MlaD_Phospholipid_Transporter"/>
</dbReference>
<organism evidence="1 2">
    <name type="scientific">Mycolicibacterium confluentis</name>
    <dbReference type="NCBI Taxonomy" id="28047"/>
    <lineage>
        <taxon>Bacteria</taxon>
        <taxon>Bacillati</taxon>
        <taxon>Actinomycetota</taxon>
        <taxon>Actinomycetes</taxon>
        <taxon>Mycobacteriales</taxon>
        <taxon>Mycobacteriaceae</taxon>
        <taxon>Mycolicibacterium</taxon>
    </lineage>
</organism>
<dbReference type="NCBIfam" id="TIGR00996">
    <property type="entry name" value="Mtu_fam_mce"/>
    <property type="match status" value="1"/>
</dbReference>
<dbReference type="AlphaFoldDB" id="A0A7I7XRL0"/>
<protein>
    <submittedName>
        <fullName evidence="1">Mce family protein Mce2A</fullName>
    </submittedName>
</protein>
<dbReference type="InterPro" id="IPR005693">
    <property type="entry name" value="Mce"/>
</dbReference>
<dbReference type="RefSeq" id="WP_085156380.1">
    <property type="nucleotide sequence ID" value="NZ_AP022612.1"/>
</dbReference>
<sequence>MDGARRRAAGAVLLLLMVGAVGITYGQFRGAFTPTTQLRLHADRAGLVMDPGAKVTLNGVDIGRVSAVDAVDVEGNTMAQLTLAVVPRYARIVPSNARVDITATTVFGNKYVSFTSPEDPSPQPISPTEVIRVSAVTTEFNTLFETIMSIAEQVDPVRLNTTLSALADALTGQRSPWPQTWASANQAFDAVIPRLPQLRYDTVRLAELADVYTASGPQLWDALADAATTAGSVHRLRGALDAALLASIGFGSTAADVFDHTAPYLLRSAADLVSTSTVLDRHSPSLFCTIRNYAQVAPRVAGALGSNGYSLSSVSGGGVNGAEPPYIYPDNLPRINAQGGPGGRPGCWQSITRELWPAPYLVVDTGASIAPYNHLELGQPMFVDYVWGRQVGEYTINP</sequence>
<dbReference type="PANTHER" id="PTHR33371:SF19">
    <property type="entry name" value="MCE-FAMILY PROTEIN MCE4A"/>
    <property type="match status" value="1"/>
</dbReference>
<gene>
    <name evidence="1" type="primary">mce2A</name>
    <name evidence="1" type="ORF">MCNF_02980</name>
</gene>
<dbReference type="InterPro" id="IPR003399">
    <property type="entry name" value="Mce/MlaD"/>
</dbReference>
<reference evidence="1" key="1">
    <citation type="journal article" date="2019" name="Emerg. Microbes Infect.">
        <title>Comprehensive subspecies identification of 175 nontuberculous mycobacteria species based on 7547 genomic profiles.</title>
        <authorList>
            <person name="Matsumoto Y."/>
            <person name="Kinjo T."/>
            <person name="Motooka D."/>
            <person name="Nabeya D."/>
            <person name="Jung N."/>
            <person name="Uechi K."/>
            <person name="Horii T."/>
            <person name="Iida T."/>
            <person name="Fujita J."/>
            <person name="Nakamura S."/>
        </authorList>
    </citation>
    <scope>NUCLEOTIDE SEQUENCE [LARGE SCALE GENOMIC DNA]</scope>
    <source>
        <strain evidence="1">JCM 13671</strain>
    </source>
</reference>
<name>A0A7I7XRL0_9MYCO</name>
<dbReference type="Pfam" id="PF11887">
    <property type="entry name" value="Mce4_CUP1"/>
    <property type="match status" value="1"/>
</dbReference>
<accession>A0A7I7XRL0</accession>
<dbReference type="Proteomes" id="UP000466931">
    <property type="component" value="Chromosome"/>
</dbReference>
<evidence type="ECO:0000313" key="1">
    <source>
        <dbReference type="EMBL" id="BBZ31693.1"/>
    </source>
</evidence>
<dbReference type="EMBL" id="AP022612">
    <property type="protein sequence ID" value="BBZ31693.1"/>
    <property type="molecule type" value="Genomic_DNA"/>
</dbReference>
<dbReference type="InterPro" id="IPR024516">
    <property type="entry name" value="Mce_C"/>
</dbReference>